<dbReference type="SUPFAM" id="SSF52540">
    <property type="entry name" value="P-loop containing nucleoside triphosphate hydrolases"/>
    <property type="match status" value="1"/>
</dbReference>
<dbReference type="GO" id="GO:0000794">
    <property type="term" value="C:condensed nuclear chromosome"/>
    <property type="evidence" value="ECO:0007669"/>
    <property type="project" value="TreeGrafter"/>
</dbReference>
<keyword evidence="7" id="KW-0542">Nucleomorph</keyword>
<evidence type="ECO:0000313" key="7">
    <source>
        <dbReference type="EMBL" id="ABW98144.1"/>
    </source>
</evidence>
<feature type="domain" description="RecA family profile 2" evidence="6">
    <location>
        <begin position="268"/>
        <end position="328"/>
    </location>
</feature>
<dbReference type="Gene3D" id="1.10.150.20">
    <property type="entry name" value="5' to 3' exonuclease, C-terminal subdomain"/>
    <property type="match status" value="1"/>
</dbReference>
<evidence type="ECO:0000256" key="4">
    <source>
        <dbReference type="RuleBase" id="RU003422"/>
    </source>
</evidence>
<dbReference type="GO" id="GO:0007131">
    <property type="term" value="P:reciprocal meiotic recombination"/>
    <property type="evidence" value="ECO:0007669"/>
    <property type="project" value="TreeGrafter"/>
</dbReference>
<evidence type="ECO:0000259" key="5">
    <source>
        <dbReference type="PROSITE" id="PS50162"/>
    </source>
</evidence>
<dbReference type="GO" id="GO:0070192">
    <property type="term" value="P:chromosome organization involved in meiotic cell cycle"/>
    <property type="evidence" value="ECO:0007669"/>
    <property type="project" value="TreeGrafter"/>
</dbReference>
<dbReference type="InterPro" id="IPR013632">
    <property type="entry name" value="Rad51_C"/>
</dbReference>
<dbReference type="GO" id="GO:0140664">
    <property type="term" value="F:ATP-dependent DNA damage sensor activity"/>
    <property type="evidence" value="ECO:0007669"/>
    <property type="project" value="InterPro"/>
</dbReference>
<organism evidence="7 8">
    <name type="scientific">Hemiselmis andersenii</name>
    <name type="common">Cryptophyte alga</name>
    <dbReference type="NCBI Taxonomy" id="464988"/>
    <lineage>
        <taxon>Eukaryota</taxon>
        <taxon>Cryptophyceae</taxon>
        <taxon>Cryptomonadales</taxon>
        <taxon>Hemiselmidaceae</taxon>
        <taxon>Hemiselmis</taxon>
    </lineage>
</organism>
<dbReference type="InterPro" id="IPR020587">
    <property type="entry name" value="RecA_monomer-monomer_interface"/>
</dbReference>
<dbReference type="Proteomes" id="UP000243127">
    <property type="component" value="Nucleomorph 2"/>
</dbReference>
<dbReference type="InterPro" id="IPR020588">
    <property type="entry name" value="RecA_ATP-bd"/>
</dbReference>
<dbReference type="GO" id="GO:0003697">
    <property type="term" value="F:single-stranded DNA binding"/>
    <property type="evidence" value="ECO:0007669"/>
    <property type="project" value="TreeGrafter"/>
</dbReference>
<keyword evidence="2 4" id="KW-0067">ATP-binding</keyword>
<evidence type="ECO:0000256" key="1">
    <source>
        <dbReference type="ARBA" id="ARBA00022741"/>
    </source>
</evidence>
<name>A9BKY9_HEMAN</name>
<evidence type="ECO:0000256" key="3">
    <source>
        <dbReference type="ARBA" id="ARBA00023125"/>
    </source>
</evidence>
<keyword evidence="3" id="KW-0238">DNA-binding</keyword>
<dbReference type="InterPro" id="IPR016467">
    <property type="entry name" value="DNA_recomb/repair_RecA-like"/>
</dbReference>
<dbReference type="Pfam" id="PF14520">
    <property type="entry name" value="HHH_5"/>
    <property type="match status" value="1"/>
</dbReference>
<dbReference type="InterPro" id="IPR027417">
    <property type="entry name" value="P-loop_NTPase"/>
</dbReference>
<dbReference type="Gene3D" id="3.40.50.300">
    <property type="entry name" value="P-loop containing nucleotide triphosphate hydrolases"/>
    <property type="match status" value="1"/>
</dbReference>
<dbReference type="AlphaFoldDB" id="A9BKY9"/>
<dbReference type="PANTHER" id="PTHR22942:SF39">
    <property type="entry name" value="DNA REPAIR PROTEIN RAD51 HOMOLOG 1"/>
    <property type="match status" value="1"/>
</dbReference>
<dbReference type="Pfam" id="PF08423">
    <property type="entry name" value="Rad51"/>
    <property type="match status" value="1"/>
</dbReference>
<keyword evidence="1 4" id="KW-0547">Nucleotide-binding</keyword>
<comment type="similarity">
    <text evidence="4">Belongs to the RecA family.</text>
</comment>
<geneLocation type="nucleomorph" evidence="7"/>
<dbReference type="InterPro" id="IPR010995">
    <property type="entry name" value="DNA_repair_Rad51/TF_NusA_a-hlx"/>
</dbReference>
<dbReference type="EMBL" id="CP000882">
    <property type="protein sequence ID" value="ABW98144.1"/>
    <property type="molecule type" value="Genomic_DNA"/>
</dbReference>
<dbReference type="PROSITE" id="PS50163">
    <property type="entry name" value="RECA_3"/>
    <property type="match status" value="1"/>
</dbReference>
<dbReference type="GO" id="GO:0006312">
    <property type="term" value="P:mitotic recombination"/>
    <property type="evidence" value="ECO:0007669"/>
    <property type="project" value="TreeGrafter"/>
</dbReference>
<dbReference type="SUPFAM" id="SSF47794">
    <property type="entry name" value="Rad51 N-terminal domain-like"/>
    <property type="match status" value="1"/>
</dbReference>
<evidence type="ECO:0000313" key="8">
    <source>
        <dbReference type="Proteomes" id="UP000243127"/>
    </source>
</evidence>
<proteinExistence type="inferred from homology"/>
<protein>
    <submittedName>
        <fullName evidence="7">Rad51</fullName>
    </submittedName>
</protein>
<sequence length="328" mass="36191">MENEKGDKNQILKISQLTEKGISPSDIKNLRNSGYHTIRSVAYTSKKKLIEIRGISEAKAEKLLNEAYKIVPMGFCTGRDAYINRQEMISLTTGSQELDKILRGGIETGSITELIGEYRTGKTQLCHNIAVSAQLSYDQGGGEGRAIFLDTEGTFRPERIVDIAGRFKLNSLDVLENIALTRAYNVDQQLEILNSVGSMMVKYKFAVLIVDSIIALYRAEFIGRGELSARQQHLGRFIKQLQRLCDEFNIAVLITNQVVAQVDGCNSFVQDPKKACGGNIIAHASQTRLFLKKQKGVNRGCTIHDSPNLPPATCTFSITSSGIGEALE</sequence>
<dbReference type="GO" id="GO:0000150">
    <property type="term" value="F:DNA strand exchange activity"/>
    <property type="evidence" value="ECO:0007669"/>
    <property type="project" value="TreeGrafter"/>
</dbReference>
<dbReference type="PIRSF" id="PIRSF005856">
    <property type="entry name" value="Rad51"/>
    <property type="match status" value="1"/>
</dbReference>
<dbReference type="NCBIfam" id="NF003301">
    <property type="entry name" value="PRK04301.1"/>
    <property type="match status" value="1"/>
</dbReference>
<dbReference type="GeneID" id="5739680"/>
<feature type="domain" description="RecA family profile 1" evidence="5">
    <location>
        <begin position="87"/>
        <end position="258"/>
    </location>
</feature>
<reference evidence="7 8" key="1">
    <citation type="journal article" date="2007" name="Proc. Natl. Acad. Sci. U.S.A.">
        <title>Nucleomorph genome of Hemiselmis andersenii reveals complete intron loss and compaction as a driver of protein structure and function.</title>
        <authorList>
            <person name="Lane C.E."/>
            <person name="van den Heuvel K."/>
            <person name="Kozera C."/>
            <person name="Curtis B.A."/>
            <person name="Parsons B.J."/>
            <person name="Bowman S."/>
            <person name="Archibald J.M."/>
        </authorList>
    </citation>
    <scope>NUCLEOTIDE SEQUENCE [LARGE SCALE GENOMIC DNA]</scope>
    <source>
        <strain evidence="7 8">CCMP644</strain>
    </source>
</reference>
<dbReference type="GO" id="GO:0042148">
    <property type="term" value="P:DNA strand invasion"/>
    <property type="evidence" value="ECO:0007669"/>
    <property type="project" value="TreeGrafter"/>
</dbReference>
<dbReference type="PROSITE" id="PS50162">
    <property type="entry name" value="RECA_2"/>
    <property type="match status" value="1"/>
</dbReference>
<dbReference type="GO" id="GO:0000730">
    <property type="term" value="P:DNA recombinase assembly"/>
    <property type="evidence" value="ECO:0007669"/>
    <property type="project" value="TreeGrafter"/>
</dbReference>
<gene>
    <name evidence="7" type="ORF">HAN_2g326</name>
</gene>
<evidence type="ECO:0000256" key="2">
    <source>
        <dbReference type="ARBA" id="ARBA00022840"/>
    </source>
</evidence>
<accession>A9BKY9</accession>
<dbReference type="PANTHER" id="PTHR22942">
    <property type="entry name" value="RECA/RAD51/RADA DNA STRAND-PAIRING FAMILY MEMBER"/>
    <property type="match status" value="1"/>
</dbReference>
<dbReference type="GO" id="GO:0005524">
    <property type="term" value="F:ATP binding"/>
    <property type="evidence" value="ECO:0007669"/>
    <property type="project" value="UniProtKB-KW"/>
</dbReference>
<evidence type="ECO:0000259" key="6">
    <source>
        <dbReference type="PROSITE" id="PS50163"/>
    </source>
</evidence>
<dbReference type="FunFam" id="1.10.150.20:FF:000008">
    <property type="entry name" value="DNA repair protein RAD51 homolog"/>
    <property type="match status" value="1"/>
</dbReference>
<dbReference type="GO" id="GO:0003690">
    <property type="term" value="F:double-stranded DNA binding"/>
    <property type="evidence" value="ECO:0007669"/>
    <property type="project" value="TreeGrafter"/>
</dbReference>
<dbReference type="FunFam" id="3.40.50.300:FF:002052">
    <property type="entry name" value="DNA repair protein RAD51 homolog"/>
    <property type="match status" value="1"/>
</dbReference>
<dbReference type="RefSeq" id="XP_001712469.1">
    <property type="nucleotide sequence ID" value="XM_001712417.1"/>
</dbReference>